<sequence>MMRNAIEYVFPNQPLAYRFLNTVKHFDAEKLVVKYGQTNHHVKVSYEIKTAGFDTTLGQLDDLADQMDGSEI</sequence>
<dbReference type="EMBL" id="JAQQXP010000001">
    <property type="protein sequence ID" value="MDC8830881.1"/>
    <property type="molecule type" value="Genomic_DNA"/>
</dbReference>
<keyword evidence="2" id="KW-1185">Reference proteome</keyword>
<comment type="caution">
    <text evidence="1">The sequence shown here is derived from an EMBL/GenBank/DDBJ whole genome shotgun (WGS) entry which is preliminary data.</text>
</comment>
<name>A0ABT5L1G2_9ALTE</name>
<reference evidence="1 2" key="1">
    <citation type="submission" date="2022-10" db="EMBL/GenBank/DDBJ databases">
        <title>Alteromonas sp. chi3 Genome sequencing.</title>
        <authorList>
            <person name="Park S."/>
        </authorList>
    </citation>
    <scope>NUCLEOTIDE SEQUENCE [LARGE SCALE GENOMIC DNA]</scope>
    <source>
        <strain evidence="2">chi3</strain>
    </source>
</reference>
<dbReference type="Proteomes" id="UP001218788">
    <property type="component" value="Unassembled WGS sequence"/>
</dbReference>
<protein>
    <submittedName>
        <fullName evidence="1">Uncharacterized protein</fullName>
    </submittedName>
</protein>
<proteinExistence type="predicted"/>
<evidence type="ECO:0000313" key="1">
    <source>
        <dbReference type="EMBL" id="MDC8830881.1"/>
    </source>
</evidence>
<organism evidence="1 2">
    <name type="scientific">Alteromonas gilva</name>
    <dbReference type="NCBI Taxonomy" id="2987522"/>
    <lineage>
        <taxon>Bacteria</taxon>
        <taxon>Pseudomonadati</taxon>
        <taxon>Pseudomonadota</taxon>
        <taxon>Gammaproteobacteria</taxon>
        <taxon>Alteromonadales</taxon>
        <taxon>Alteromonadaceae</taxon>
        <taxon>Alteromonas/Salinimonas group</taxon>
        <taxon>Alteromonas</taxon>
    </lineage>
</organism>
<dbReference type="RefSeq" id="WP_273639852.1">
    <property type="nucleotide sequence ID" value="NZ_JAQQXP010000001.1"/>
</dbReference>
<accession>A0ABT5L1G2</accession>
<evidence type="ECO:0000313" key="2">
    <source>
        <dbReference type="Proteomes" id="UP001218788"/>
    </source>
</evidence>
<gene>
    <name evidence="1" type="ORF">OIK42_08920</name>
</gene>